<dbReference type="PATRIC" id="fig|178901.15.peg.1529"/>
<gene>
    <name evidence="1" type="ORF">AD953_06575</name>
</gene>
<accession>A0A149V693</accession>
<dbReference type="AlphaFoldDB" id="A0A149V693"/>
<reference evidence="1 2" key="1">
    <citation type="submission" date="2015-06" db="EMBL/GenBank/DDBJ databases">
        <title>Improved classification and identification of acetic acid bacteria using matrix-assisted laser desorption/ionization time-of-flight mass spectrometry; Gluconobacter nephelii and Gluconobacter uchimurae are later heterotypic synonyms of Gluconobacter japonicus and Gluconobacter oxydans, respectively.</title>
        <authorList>
            <person name="Li L."/>
            <person name="Cleenwerck I."/>
            <person name="De Vuyst L."/>
            <person name="Vandamme P."/>
        </authorList>
    </citation>
    <scope>NUCLEOTIDE SEQUENCE [LARGE SCALE GENOMIC DNA]</scope>
    <source>
        <strain evidence="1 2">LMG 1604</strain>
    </source>
</reference>
<proteinExistence type="predicted"/>
<dbReference type="EMBL" id="LHZZ01000505">
    <property type="protein sequence ID" value="KXV75665.1"/>
    <property type="molecule type" value="Genomic_DNA"/>
</dbReference>
<dbReference type="RefSeq" id="WP_061490811.1">
    <property type="nucleotide sequence ID" value="NZ_LHZZ01000505.1"/>
</dbReference>
<dbReference type="PROSITE" id="PS51257">
    <property type="entry name" value="PROKAR_LIPOPROTEIN"/>
    <property type="match status" value="1"/>
</dbReference>
<protein>
    <submittedName>
        <fullName evidence="1">Uncharacterized protein</fullName>
    </submittedName>
</protein>
<sequence length="226" mass="24199">MKTHNATSTPAAAACQPDAVRGEDLVDMALLTQIAEPALSGASPKVQERLIAAVRMVIMGYSLKQCAVSLGIKYGTLTGGTYSGAIREIVAAYQAQKGGDRSLATLASNVDVDLVQRLGLKLLAKPASMLAQNVLAVATLSLQGLPMQDIAQLVGVKIQTLKKAYLSKANRICAEYKRTKNPQPEVALIECPTAHDLPRLNGALIHKHEVSMSAIWRGLERWRSMA</sequence>
<name>A0A149V693_9PROT</name>
<comment type="caution">
    <text evidence="1">The sequence shown here is derived from an EMBL/GenBank/DDBJ whole genome shotgun (WGS) entry which is preliminary data.</text>
</comment>
<evidence type="ECO:0000313" key="2">
    <source>
        <dbReference type="Proteomes" id="UP000075538"/>
    </source>
</evidence>
<evidence type="ECO:0000313" key="1">
    <source>
        <dbReference type="EMBL" id="KXV75665.1"/>
    </source>
</evidence>
<organism evidence="1 2">
    <name type="scientific">Acetobacter malorum</name>
    <dbReference type="NCBI Taxonomy" id="178901"/>
    <lineage>
        <taxon>Bacteria</taxon>
        <taxon>Pseudomonadati</taxon>
        <taxon>Pseudomonadota</taxon>
        <taxon>Alphaproteobacteria</taxon>
        <taxon>Acetobacterales</taxon>
        <taxon>Acetobacteraceae</taxon>
        <taxon>Acetobacter</taxon>
    </lineage>
</organism>
<dbReference type="Proteomes" id="UP000075538">
    <property type="component" value="Unassembled WGS sequence"/>
</dbReference>